<evidence type="ECO:0000259" key="2">
    <source>
        <dbReference type="Pfam" id="PF03551"/>
    </source>
</evidence>
<sequence>MTLRHSLLAVLTLGPAYGYQLHAEVVERTRRDAPLNVGQVYSTLDRLRRDGLVEDAGSTPDNLPLYRLTGSGGIEARMYLTEPDLADWHDMVERVLLALSLPGDHAPELIASYRRLWAPRPGVSDEVIDPTGGAAQASAAHAQRLLRSAALAWLDSLPQLDPWPLRTDRRRRGRRAAEADVQTESDAAVSRDAAG</sequence>
<proteinExistence type="predicted"/>
<evidence type="ECO:0000313" key="4">
    <source>
        <dbReference type="Proteomes" id="UP001164706"/>
    </source>
</evidence>
<dbReference type="EMBL" id="CP113089">
    <property type="protein sequence ID" value="WAB81101.1"/>
    <property type="molecule type" value="Genomic_DNA"/>
</dbReference>
<dbReference type="Proteomes" id="UP001164706">
    <property type="component" value="Chromosome"/>
</dbReference>
<evidence type="ECO:0000313" key="3">
    <source>
        <dbReference type="EMBL" id="WAB81101.1"/>
    </source>
</evidence>
<dbReference type="InterPro" id="IPR005149">
    <property type="entry name" value="Tscrpt_reg_PadR_N"/>
</dbReference>
<name>A0A9E8MKA4_9MICO</name>
<accession>A0A9E8MKA4</accession>
<feature type="region of interest" description="Disordered" evidence="1">
    <location>
        <begin position="164"/>
        <end position="195"/>
    </location>
</feature>
<reference evidence="3" key="1">
    <citation type="submission" date="2022-11" db="EMBL/GenBank/DDBJ databases">
        <title>Description of Microcella daejonensis nov. sp, isolated from riverside soil.</title>
        <authorList>
            <person name="Molina K.M."/>
            <person name="Kim S.B."/>
        </authorList>
    </citation>
    <scope>NUCLEOTIDE SEQUENCE</scope>
    <source>
        <strain evidence="3">MMS21-STM12</strain>
    </source>
</reference>
<gene>
    <name evidence="3" type="ORF">OVN18_11185</name>
</gene>
<dbReference type="RefSeq" id="WP_267780860.1">
    <property type="nucleotide sequence ID" value="NZ_CP113089.1"/>
</dbReference>
<organism evidence="3 4">
    <name type="scientific">Microcella daejeonensis</name>
    <dbReference type="NCBI Taxonomy" id="2994971"/>
    <lineage>
        <taxon>Bacteria</taxon>
        <taxon>Bacillati</taxon>
        <taxon>Actinomycetota</taxon>
        <taxon>Actinomycetes</taxon>
        <taxon>Micrococcales</taxon>
        <taxon>Microbacteriaceae</taxon>
        <taxon>Microcella</taxon>
    </lineage>
</organism>
<evidence type="ECO:0000256" key="1">
    <source>
        <dbReference type="SAM" id="MobiDB-lite"/>
    </source>
</evidence>
<dbReference type="Gene3D" id="1.10.10.10">
    <property type="entry name" value="Winged helix-like DNA-binding domain superfamily/Winged helix DNA-binding domain"/>
    <property type="match status" value="1"/>
</dbReference>
<dbReference type="AlphaFoldDB" id="A0A9E8MKA4"/>
<keyword evidence="4" id="KW-1185">Reference proteome</keyword>
<feature type="domain" description="Transcription regulator PadR N-terminal" evidence="2">
    <location>
        <begin position="7"/>
        <end position="72"/>
    </location>
</feature>
<dbReference type="SUPFAM" id="SSF46785">
    <property type="entry name" value="Winged helix' DNA-binding domain"/>
    <property type="match status" value="1"/>
</dbReference>
<dbReference type="InterPro" id="IPR036388">
    <property type="entry name" value="WH-like_DNA-bd_sf"/>
</dbReference>
<dbReference type="KEGG" id="mdb:OVN18_11185"/>
<protein>
    <submittedName>
        <fullName evidence="3">PadR family transcriptional regulator</fullName>
    </submittedName>
</protein>
<dbReference type="Pfam" id="PF03551">
    <property type="entry name" value="PadR"/>
    <property type="match status" value="1"/>
</dbReference>
<dbReference type="InterPro" id="IPR036390">
    <property type="entry name" value="WH_DNA-bd_sf"/>
</dbReference>